<name>A0A7J0G0V6_9ERIC</name>
<evidence type="ECO:0000256" key="3">
    <source>
        <dbReference type="ARBA" id="ARBA00023125"/>
    </source>
</evidence>
<proteinExistence type="predicted"/>
<reference evidence="8 9" key="1">
    <citation type="submission" date="2019-07" db="EMBL/GenBank/DDBJ databases">
        <title>De Novo Assembly of kiwifruit Actinidia rufa.</title>
        <authorList>
            <person name="Sugita-Konishi S."/>
            <person name="Sato K."/>
            <person name="Mori E."/>
            <person name="Abe Y."/>
            <person name="Kisaki G."/>
            <person name="Hamano K."/>
            <person name="Suezawa K."/>
            <person name="Otani M."/>
            <person name="Fukuda T."/>
            <person name="Manabe T."/>
            <person name="Gomi K."/>
            <person name="Tabuchi M."/>
            <person name="Akimitsu K."/>
            <person name="Kataoka I."/>
        </authorList>
    </citation>
    <scope>NUCLEOTIDE SEQUENCE [LARGE SCALE GENOMIC DNA]</scope>
    <source>
        <strain evidence="9">cv. Fuchu</strain>
    </source>
</reference>
<dbReference type="AlphaFoldDB" id="A0A7J0G0V6"/>
<feature type="compositionally biased region" description="Basic residues" evidence="6">
    <location>
        <begin position="111"/>
        <end position="123"/>
    </location>
</feature>
<dbReference type="InterPro" id="IPR003657">
    <property type="entry name" value="WRKY_dom"/>
</dbReference>
<dbReference type="SUPFAM" id="SSF118290">
    <property type="entry name" value="WRKY DNA-binding domain"/>
    <property type="match status" value="1"/>
</dbReference>
<dbReference type="InterPro" id="IPR044810">
    <property type="entry name" value="WRKY_plant"/>
</dbReference>
<evidence type="ECO:0000256" key="6">
    <source>
        <dbReference type="SAM" id="MobiDB-lite"/>
    </source>
</evidence>
<keyword evidence="9" id="KW-1185">Reference proteome</keyword>
<evidence type="ECO:0000256" key="5">
    <source>
        <dbReference type="ARBA" id="ARBA00023242"/>
    </source>
</evidence>
<evidence type="ECO:0000256" key="2">
    <source>
        <dbReference type="ARBA" id="ARBA00023015"/>
    </source>
</evidence>
<feature type="domain" description="WRKY" evidence="7">
    <location>
        <begin position="138"/>
        <end position="203"/>
    </location>
</feature>
<organism evidence="8 9">
    <name type="scientific">Actinidia rufa</name>
    <dbReference type="NCBI Taxonomy" id="165716"/>
    <lineage>
        <taxon>Eukaryota</taxon>
        <taxon>Viridiplantae</taxon>
        <taxon>Streptophyta</taxon>
        <taxon>Embryophyta</taxon>
        <taxon>Tracheophyta</taxon>
        <taxon>Spermatophyta</taxon>
        <taxon>Magnoliopsida</taxon>
        <taxon>eudicotyledons</taxon>
        <taxon>Gunneridae</taxon>
        <taxon>Pentapetalae</taxon>
        <taxon>asterids</taxon>
        <taxon>Ericales</taxon>
        <taxon>Actinidiaceae</taxon>
        <taxon>Actinidia</taxon>
    </lineage>
</organism>
<protein>
    <submittedName>
        <fullName evidence="8">WRKY DNA-binding protein 23</fullName>
    </submittedName>
</protein>
<feature type="region of interest" description="Disordered" evidence="6">
    <location>
        <begin position="63"/>
        <end position="133"/>
    </location>
</feature>
<feature type="compositionally biased region" description="Low complexity" evidence="6">
    <location>
        <begin position="82"/>
        <end position="97"/>
    </location>
</feature>
<keyword evidence="2" id="KW-0805">Transcription regulation</keyword>
<sequence length="271" mass="30406">MEWKAAVKIEDPIRSTPFTDHFPLSDLFDGEKSSLGFMELLGIQNLTPSIFDAMFQASTQSIEPVGPTQTSTVAESSEVLNQPTTPNSSSISSASNEEQSRAVEEEEEHQKTKKQLKTKKGSQKRGEREPRYAFMTKSEVDHLEDGYRWRKYGQKAVKNSPFPRSYYRCTYSTCNVKKRVERCLGDPSIVITTYEGKHTHPSPVMHRPISDVASPGFSASGAAVAYAPRVQVAMPLHDQPQLINNLRFQNPTYADYGLLQDIVPSLTKKED</sequence>
<evidence type="ECO:0000313" key="9">
    <source>
        <dbReference type="Proteomes" id="UP000585474"/>
    </source>
</evidence>
<dbReference type="PANTHER" id="PTHR31221:SF289">
    <property type="entry name" value="WRKY TRANSCRIPTION FACTOR 68"/>
    <property type="match status" value="1"/>
</dbReference>
<evidence type="ECO:0000256" key="4">
    <source>
        <dbReference type="ARBA" id="ARBA00023163"/>
    </source>
</evidence>
<dbReference type="PROSITE" id="PS50811">
    <property type="entry name" value="WRKY"/>
    <property type="match status" value="1"/>
</dbReference>
<comment type="subcellular location">
    <subcellularLocation>
        <location evidence="1">Nucleus</location>
    </subcellularLocation>
</comment>
<dbReference type="InterPro" id="IPR036576">
    <property type="entry name" value="WRKY_dom_sf"/>
</dbReference>
<accession>A0A7J0G0V6</accession>
<dbReference type="Gene3D" id="2.20.25.80">
    <property type="entry name" value="WRKY domain"/>
    <property type="match status" value="1"/>
</dbReference>
<feature type="compositionally biased region" description="Polar residues" evidence="6">
    <location>
        <begin position="63"/>
        <end position="81"/>
    </location>
</feature>
<dbReference type="GO" id="GO:0043565">
    <property type="term" value="F:sequence-specific DNA binding"/>
    <property type="evidence" value="ECO:0007669"/>
    <property type="project" value="InterPro"/>
</dbReference>
<dbReference type="FunFam" id="2.20.25.80:FF:000003">
    <property type="entry name" value="WRKY transcription factor 57"/>
    <property type="match status" value="1"/>
</dbReference>
<keyword evidence="4" id="KW-0804">Transcription</keyword>
<gene>
    <name evidence="8" type="ORF">Acr_17g0000860</name>
</gene>
<dbReference type="SMART" id="SM00774">
    <property type="entry name" value="WRKY"/>
    <property type="match status" value="1"/>
</dbReference>
<dbReference type="Proteomes" id="UP000585474">
    <property type="component" value="Unassembled WGS sequence"/>
</dbReference>
<comment type="caution">
    <text evidence="8">The sequence shown here is derived from an EMBL/GenBank/DDBJ whole genome shotgun (WGS) entry which is preliminary data.</text>
</comment>
<evidence type="ECO:0000313" key="8">
    <source>
        <dbReference type="EMBL" id="GFZ04514.1"/>
    </source>
</evidence>
<dbReference type="Pfam" id="PF03106">
    <property type="entry name" value="WRKY"/>
    <property type="match status" value="1"/>
</dbReference>
<dbReference type="GO" id="GO:0005634">
    <property type="term" value="C:nucleus"/>
    <property type="evidence" value="ECO:0007669"/>
    <property type="project" value="UniProtKB-SubCell"/>
</dbReference>
<dbReference type="EMBL" id="BJWL01000017">
    <property type="protein sequence ID" value="GFZ04514.1"/>
    <property type="molecule type" value="Genomic_DNA"/>
</dbReference>
<dbReference type="PANTHER" id="PTHR31221">
    <property type="entry name" value="WRKY TRANSCRIPTION FACTOR PROTEIN 1-RELATED"/>
    <property type="match status" value="1"/>
</dbReference>
<keyword evidence="3 8" id="KW-0238">DNA-binding</keyword>
<keyword evidence="5" id="KW-0539">Nucleus</keyword>
<evidence type="ECO:0000259" key="7">
    <source>
        <dbReference type="PROSITE" id="PS50811"/>
    </source>
</evidence>
<dbReference type="GO" id="GO:0003700">
    <property type="term" value="F:DNA-binding transcription factor activity"/>
    <property type="evidence" value="ECO:0007669"/>
    <property type="project" value="InterPro"/>
</dbReference>
<evidence type="ECO:0000256" key="1">
    <source>
        <dbReference type="ARBA" id="ARBA00004123"/>
    </source>
</evidence>
<dbReference type="OrthoDB" id="1927637at2759"/>